<sequence>MDNQLKRVALLTSGGDAPGMNAAIRAVVLAAHHSHIEVLGFFHGFNGLLDNDPTLLDLSSVNDIIRLGGTILKSARCPQFQTPTGLKQAANTLVKQHCDALIVIGGDGSFTGMLALKQYWHGQMIGIPGTIDNDIDGSDATIGFSTAVNTAIDAIDKIRDTANAFERIFIVELMGRHSGHITFNVGVACAAEQVLSFENFCADNQEHKLEQLAQEINTLQQTRQNSYILVIAENVWPGGATALARELKARFAIDSTACVLGHIQRGGSPDAKDRVIATKMGVAAVQALINGETDMMIAEQNSRICSVPLEQAIQHQKKVNPNLVAAHENILALTAQNQC</sequence>
<dbReference type="GO" id="GO:0070095">
    <property type="term" value="F:fructose-6-phosphate binding"/>
    <property type="evidence" value="ECO:0007669"/>
    <property type="project" value="TreeGrafter"/>
</dbReference>
<keyword evidence="10" id="KW-0067">ATP-binding</keyword>
<keyword evidence="5" id="KW-0963">Cytoplasm</keyword>
<dbReference type="Gene3D" id="3.40.50.460">
    <property type="entry name" value="Phosphofructokinase domain"/>
    <property type="match status" value="1"/>
</dbReference>
<keyword evidence="11" id="KW-0460">Magnesium</keyword>
<evidence type="ECO:0000256" key="13">
    <source>
        <dbReference type="ARBA" id="ARBA00038478"/>
    </source>
</evidence>
<reference evidence="16 17" key="2">
    <citation type="journal article" date="2022" name="Mar. Drugs">
        <title>Bioassay-Guided Fractionation Leads to the Detection of Cholic Acid Generated by the Rare Thalassomonas sp.</title>
        <authorList>
            <person name="Pheiffer F."/>
            <person name="Schneider Y.K."/>
            <person name="Hansen E.H."/>
            <person name="Andersen J.H."/>
            <person name="Isaksson J."/>
            <person name="Busche T."/>
            <person name="R C."/>
            <person name="Kalinowski J."/>
            <person name="Zyl L.V."/>
            <person name="Trindade M."/>
        </authorList>
    </citation>
    <scope>NUCLEOTIDE SEQUENCE [LARGE SCALE GENOMIC DNA]</scope>
    <source>
        <strain evidence="16 17">A5K-106</strain>
    </source>
</reference>
<evidence type="ECO:0000256" key="9">
    <source>
        <dbReference type="ARBA" id="ARBA00022777"/>
    </source>
</evidence>
<dbReference type="GO" id="GO:0005945">
    <property type="term" value="C:6-phosphofructokinase complex"/>
    <property type="evidence" value="ECO:0007669"/>
    <property type="project" value="TreeGrafter"/>
</dbReference>
<dbReference type="InterPro" id="IPR012003">
    <property type="entry name" value="ATP_PFK_prok-type"/>
</dbReference>
<keyword evidence="7" id="KW-0479">Metal-binding</keyword>
<evidence type="ECO:0000256" key="14">
    <source>
        <dbReference type="ARBA" id="ARBA00048070"/>
    </source>
</evidence>
<dbReference type="PANTHER" id="PTHR13697:SF4">
    <property type="entry name" value="ATP-DEPENDENT 6-PHOSPHOFRUCTOKINASE"/>
    <property type="match status" value="1"/>
</dbReference>
<gene>
    <name evidence="16" type="ORF">SG35_016135</name>
</gene>
<dbReference type="InterPro" id="IPR035966">
    <property type="entry name" value="PKF_sf"/>
</dbReference>
<comment type="pathway">
    <text evidence="3">Carbohydrate degradation; glycolysis; D-glyceraldehyde 3-phosphate and glycerone phosphate from D-glucose: step 3/4.</text>
</comment>
<keyword evidence="17" id="KW-1185">Reference proteome</keyword>
<dbReference type="Pfam" id="PF00365">
    <property type="entry name" value="PFK"/>
    <property type="match status" value="1"/>
</dbReference>
<feature type="domain" description="Phosphofructokinase" evidence="15">
    <location>
        <begin position="7"/>
        <end position="288"/>
    </location>
</feature>
<proteinExistence type="inferred from homology"/>
<dbReference type="PRINTS" id="PR00476">
    <property type="entry name" value="PHFRCTKINASE"/>
</dbReference>
<keyword evidence="12" id="KW-0324">Glycolysis</keyword>
<evidence type="ECO:0000313" key="17">
    <source>
        <dbReference type="Proteomes" id="UP000032568"/>
    </source>
</evidence>
<organism evidence="16 17">
    <name type="scientific">Thalassomonas actiniarum</name>
    <dbReference type="NCBI Taxonomy" id="485447"/>
    <lineage>
        <taxon>Bacteria</taxon>
        <taxon>Pseudomonadati</taxon>
        <taxon>Pseudomonadota</taxon>
        <taxon>Gammaproteobacteria</taxon>
        <taxon>Alteromonadales</taxon>
        <taxon>Colwelliaceae</taxon>
        <taxon>Thalassomonas</taxon>
    </lineage>
</organism>
<evidence type="ECO:0000256" key="2">
    <source>
        <dbReference type="ARBA" id="ARBA00004496"/>
    </source>
</evidence>
<evidence type="ECO:0000256" key="11">
    <source>
        <dbReference type="ARBA" id="ARBA00022842"/>
    </source>
</evidence>
<protein>
    <recommendedName>
        <fullName evidence="4">6-phosphofructokinase</fullName>
        <ecNumber evidence="4">2.7.1.11</ecNumber>
    </recommendedName>
</protein>
<evidence type="ECO:0000313" key="16">
    <source>
        <dbReference type="EMBL" id="WDD96887.1"/>
    </source>
</evidence>
<dbReference type="EMBL" id="CP059735">
    <property type="protein sequence ID" value="WDD96887.1"/>
    <property type="molecule type" value="Genomic_DNA"/>
</dbReference>
<dbReference type="GO" id="GO:0048029">
    <property type="term" value="F:monosaccharide binding"/>
    <property type="evidence" value="ECO:0007669"/>
    <property type="project" value="TreeGrafter"/>
</dbReference>
<evidence type="ECO:0000256" key="10">
    <source>
        <dbReference type="ARBA" id="ARBA00022840"/>
    </source>
</evidence>
<dbReference type="NCBIfam" id="NF002872">
    <property type="entry name" value="PRK03202.1"/>
    <property type="match status" value="1"/>
</dbReference>
<dbReference type="RefSeq" id="WP_044831396.1">
    <property type="nucleotide sequence ID" value="NZ_CP059735.1"/>
</dbReference>
<dbReference type="SUPFAM" id="SSF53784">
    <property type="entry name" value="Phosphofructokinase"/>
    <property type="match status" value="1"/>
</dbReference>
<comment type="catalytic activity">
    <reaction evidence="14">
        <text>beta-D-fructose 6-phosphate + ATP = beta-D-fructose 1,6-bisphosphate + ADP + H(+)</text>
        <dbReference type="Rhea" id="RHEA:16109"/>
        <dbReference type="ChEBI" id="CHEBI:15378"/>
        <dbReference type="ChEBI" id="CHEBI:30616"/>
        <dbReference type="ChEBI" id="CHEBI:32966"/>
        <dbReference type="ChEBI" id="CHEBI:57634"/>
        <dbReference type="ChEBI" id="CHEBI:456216"/>
        <dbReference type="EC" id="2.7.1.11"/>
    </reaction>
</comment>
<dbReference type="FunFam" id="3.40.50.460:FF:000002">
    <property type="entry name" value="ATP-dependent 6-phosphofructokinase"/>
    <property type="match status" value="1"/>
</dbReference>
<comment type="cofactor">
    <cofactor evidence="1">
        <name>Mg(2+)</name>
        <dbReference type="ChEBI" id="CHEBI:18420"/>
    </cofactor>
</comment>
<evidence type="ECO:0000256" key="5">
    <source>
        <dbReference type="ARBA" id="ARBA00022490"/>
    </source>
</evidence>
<dbReference type="KEGG" id="tact:SG35_016135"/>
<dbReference type="GO" id="GO:0003872">
    <property type="term" value="F:6-phosphofructokinase activity"/>
    <property type="evidence" value="ECO:0007669"/>
    <property type="project" value="UniProtKB-EC"/>
</dbReference>
<dbReference type="PIRSF" id="PIRSF000532">
    <property type="entry name" value="ATP_PFK_prok"/>
    <property type="match status" value="1"/>
</dbReference>
<dbReference type="GO" id="GO:0061621">
    <property type="term" value="P:canonical glycolysis"/>
    <property type="evidence" value="ECO:0007669"/>
    <property type="project" value="TreeGrafter"/>
</dbReference>
<dbReference type="GO" id="GO:0046872">
    <property type="term" value="F:metal ion binding"/>
    <property type="evidence" value="ECO:0007669"/>
    <property type="project" value="UniProtKB-KW"/>
</dbReference>
<dbReference type="PANTHER" id="PTHR13697">
    <property type="entry name" value="PHOSPHOFRUCTOKINASE"/>
    <property type="match status" value="1"/>
</dbReference>
<evidence type="ECO:0000256" key="8">
    <source>
        <dbReference type="ARBA" id="ARBA00022741"/>
    </source>
</evidence>
<dbReference type="AlphaFoldDB" id="A0AAE9YNW0"/>
<dbReference type="GO" id="GO:0016208">
    <property type="term" value="F:AMP binding"/>
    <property type="evidence" value="ECO:0007669"/>
    <property type="project" value="TreeGrafter"/>
</dbReference>
<dbReference type="GO" id="GO:0030388">
    <property type="term" value="P:fructose 1,6-bisphosphate metabolic process"/>
    <property type="evidence" value="ECO:0007669"/>
    <property type="project" value="TreeGrafter"/>
</dbReference>
<dbReference type="InterPro" id="IPR022953">
    <property type="entry name" value="ATP_PFK"/>
</dbReference>
<evidence type="ECO:0000256" key="1">
    <source>
        <dbReference type="ARBA" id="ARBA00001946"/>
    </source>
</evidence>
<keyword evidence="8" id="KW-0547">Nucleotide-binding</keyword>
<dbReference type="Gene3D" id="3.40.50.450">
    <property type="match status" value="1"/>
</dbReference>
<evidence type="ECO:0000256" key="6">
    <source>
        <dbReference type="ARBA" id="ARBA00022679"/>
    </source>
</evidence>
<dbReference type="InterPro" id="IPR000023">
    <property type="entry name" value="Phosphofructokinase_dom"/>
</dbReference>
<evidence type="ECO:0000259" key="15">
    <source>
        <dbReference type="Pfam" id="PF00365"/>
    </source>
</evidence>
<evidence type="ECO:0000256" key="4">
    <source>
        <dbReference type="ARBA" id="ARBA00012055"/>
    </source>
</evidence>
<evidence type="ECO:0000256" key="12">
    <source>
        <dbReference type="ARBA" id="ARBA00023152"/>
    </source>
</evidence>
<keyword evidence="9" id="KW-0418">Kinase</keyword>
<comment type="similarity">
    <text evidence="13">Belongs to the phosphofructokinase type A (PFKA) family.</text>
</comment>
<evidence type="ECO:0000256" key="3">
    <source>
        <dbReference type="ARBA" id="ARBA00004679"/>
    </source>
</evidence>
<accession>A0AAE9YNW0</accession>
<dbReference type="EC" id="2.7.1.11" evidence="4"/>
<keyword evidence="6" id="KW-0808">Transferase</keyword>
<comment type="subcellular location">
    <subcellularLocation>
        <location evidence="2">Cytoplasm</location>
    </subcellularLocation>
</comment>
<dbReference type="Proteomes" id="UP000032568">
    <property type="component" value="Chromosome"/>
</dbReference>
<reference evidence="16 17" key="1">
    <citation type="journal article" date="2015" name="Genome Announc.">
        <title>Draft Genome Sequences of Marine Isolates of Thalassomonas viridans and Thalassomonas actiniarum.</title>
        <authorList>
            <person name="Olonade I."/>
            <person name="van Zyl L.J."/>
            <person name="Trindade M."/>
        </authorList>
    </citation>
    <scope>NUCLEOTIDE SEQUENCE [LARGE SCALE GENOMIC DNA]</scope>
    <source>
        <strain evidence="16 17">A5K-106</strain>
    </source>
</reference>
<dbReference type="GO" id="GO:0042802">
    <property type="term" value="F:identical protein binding"/>
    <property type="evidence" value="ECO:0007669"/>
    <property type="project" value="TreeGrafter"/>
</dbReference>
<evidence type="ECO:0000256" key="7">
    <source>
        <dbReference type="ARBA" id="ARBA00022723"/>
    </source>
</evidence>
<dbReference type="GO" id="GO:0006002">
    <property type="term" value="P:fructose 6-phosphate metabolic process"/>
    <property type="evidence" value="ECO:0007669"/>
    <property type="project" value="InterPro"/>
</dbReference>
<dbReference type="GO" id="GO:0005524">
    <property type="term" value="F:ATP binding"/>
    <property type="evidence" value="ECO:0007669"/>
    <property type="project" value="UniProtKB-KW"/>
</dbReference>
<name>A0AAE9YNW0_9GAMM</name>